<dbReference type="PROSITE" id="PS00482">
    <property type="entry name" value="DIHYDROOROTASE_1"/>
    <property type="match status" value="1"/>
</dbReference>
<evidence type="ECO:0000256" key="7">
    <source>
        <dbReference type="HAMAP-Rule" id="MF_00220"/>
    </source>
</evidence>
<dbReference type="GO" id="GO:0004151">
    <property type="term" value="F:dihydroorotase activity"/>
    <property type="evidence" value="ECO:0007669"/>
    <property type="project" value="UniProtKB-UniRule"/>
</dbReference>
<feature type="binding site" evidence="7">
    <location>
        <position position="62"/>
    </location>
    <ligand>
        <name>Zn(2+)</name>
        <dbReference type="ChEBI" id="CHEBI:29105"/>
        <label>1</label>
    </ligand>
</feature>
<dbReference type="EMBL" id="QSHO01000017">
    <property type="protein sequence ID" value="RHC14155.1"/>
    <property type="molecule type" value="Genomic_DNA"/>
</dbReference>
<dbReference type="EMBL" id="QSFP01000001">
    <property type="protein sequence ID" value="RHA70259.1"/>
    <property type="molecule type" value="Genomic_DNA"/>
</dbReference>
<dbReference type="PaxDb" id="166486-ERS852572_03320"/>
<dbReference type="GO" id="GO:0044205">
    <property type="term" value="P:'de novo' UMP biosynthetic process"/>
    <property type="evidence" value="ECO:0007669"/>
    <property type="project" value="UniProtKB-UniRule"/>
</dbReference>
<feature type="binding site" evidence="7">
    <location>
        <position position="179"/>
    </location>
    <ligand>
        <name>Zn(2+)</name>
        <dbReference type="ChEBI" id="CHEBI:29105"/>
        <label>2</label>
    </ligand>
</feature>
<reference evidence="18 19" key="2">
    <citation type="submission" date="2018-08" db="EMBL/GenBank/DDBJ databases">
        <title>A genome reference for cultivated species of the human gut microbiota.</title>
        <authorList>
            <person name="Zou Y."/>
            <person name="Xue W."/>
            <person name="Luo G."/>
        </authorList>
    </citation>
    <scope>NUCLEOTIDE SEQUENCE [LARGE SCALE GENOMIC DNA]</scope>
    <source>
        <strain evidence="16 19">AF31-21AC</strain>
        <strain evidence="15 20">AM22-21LB</strain>
        <strain evidence="14 18">AM37-1AC</strain>
        <strain evidence="13 21">AM43-11</strain>
    </source>
</reference>
<evidence type="ECO:0000313" key="17">
    <source>
        <dbReference type="Proteomes" id="UP000095350"/>
    </source>
</evidence>
<dbReference type="GO" id="GO:0008270">
    <property type="term" value="F:zinc ion binding"/>
    <property type="evidence" value="ECO:0007669"/>
    <property type="project" value="UniProtKB-UniRule"/>
</dbReference>
<organism evidence="10 17">
    <name type="scientific">Roseburia intestinalis</name>
    <dbReference type="NCBI Taxonomy" id="166486"/>
    <lineage>
        <taxon>Bacteria</taxon>
        <taxon>Bacillati</taxon>
        <taxon>Bacillota</taxon>
        <taxon>Clostridia</taxon>
        <taxon>Lachnospirales</taxon>
        <taxon>Lachnospiraceae</taxon>
        <taxon>Roseburia</taxon>
    </lineage>
</organism>
<accession>A0A173VSY1</accession>
<dbReference type="InterPro" id="IPR004722">
    <property type="entry name" value="DHOase"/>
</dbReference>
<dbReference type="InterPro" id="IPR024403">
    <property type="entry name" value="DHOase_cat"/>
</dbReference>
<keyword evidence="6 7" id="KW-0665">Pyrimidine biosynthesis</keyword>
<evidence type="ECO:0000259" key="9">
    <source>
        <dbReference type="Pfam" id="PF12890"/>
    </source>
</evidence>
<dbReference type="GO" id="GO:0004038">
    <property type="term" value="F:allantoinase activity"/>
    <property type="evidence" value="ECO:0007669"/>
    <property type="project" value="TreeGrafter"/>
</dbReference>
<feature type="binding site" evidence="7">
    <location>
        <begin position="340"/>
        <end position="341"/>
    </location>
    <ligand>
        <name>substrate</name>
    </ligand>
</feature>
<dbReference type="CDD" id="cd01317">
    <property type="entry name" value="DHOase_IIa"/>
    <property type="match status" value="1"/>
</dbReference>
<feature type="binding site" evidence="7">
    <location>
        <position position="295"/>
    </location>
    <ligand>
        <name>substrate</name>
    </ligand>
</feature>
<name>A0A173VSY1_9FIRM</name>
<dbReference type="EMBL" id="QRID01000005">
    <property type="protein sequence ID" value="RHG29210.1"/>
    <property type="molecule type" value="Genomic_DNA"/>
</dbReference>
<comment type="catalytic activity">
    <reaction evidence="7">
        <text>(S)-dihydroorotate + H2O = N-carbamoyl-L-aspartate + H(+)</text>
        <dbReference type="Rhea" id="RHEA:24296"/>
        <dbReference type="ChEBI" id="CHEBI:15377"/>
        <dbReference type="ChEBI" id="CHEBI:15378"/>
        <dbReference type="ChEBI" id="CHEBI:30864"/>
        <dbReference type="ChEBI" id="CHEBI:32814"/>
        <dbReference type="EC" id="3.5.2.3"/>
    </reaction>
</comment>
<dbReference type="EC" id="3.5.2.3" evidence="7"/>
<dbReference type="InterPro" id="IPR002195">
    <property type="entry name" value="Dihydroorotase_CS"/>
</dbReference>
<sequence>MTILIQNGQVINPATGMNEVADVLVENGVVSKIEKGIKEKADRKINAKGCFVMPGFIDMHVHLRDPGFEEKETIETGCRAAAHGGYTTILAMPNTKPVVDNPDVVNYVHNKAKTVGLVNVLQVGAVTKNQEGKELADIEGMVKAGIPAISEDGKSVMNAQLYREAMEKAAKLGIVVLAHCEDKNLVNGGVMNEDEHARELGLKGITNSVEDIIVARDIMLSHDTGAKLHLCHCSTEDSVMMVDLAKQKNVKVTAEVCPHHFTLTSDDIRKIAPEMDVEKNVIAADADADTNFKMNPPLRTKKDVEALRVGLRDNIMDVISTDHAPHTFADKNTSMKNAPFGIVGLETAACLTYTELVLGGYLTPMQMAEKMSYNPAKIVGLDKGDIAPGKTADIVIFDPNETYKIDKNKFASKGRNTPFDGRTVTGKVKMTIVGGHIVYEE</sequence>
<gene>
    <name evidence="7 10" type="primary">pyrC</name>
    <name evidence="15" type="ORF">DW264_06310</name>
    <name evidence="14" type="ORF">DW856_16290</name>
    <name evidence="13" type="ORF">DW927_00970</name>
    <name evidence="16" type="ORF">DWZ31_05260</name>
    <name evidence="10" type="ORF">ERS852572_03320</name>
    <name evidence="12" type="ORF">GCK47_01835</name>
    <name evidence="11" type="ORF">GMD50_01055</name>
</gene>
<dbReference type="Proteomes" id="UP000478483">
    <property type="component" value="Unassembled WGS sequence"/>
</dbReference>
<feature type="binding site" evidence="7">
    <location>
        <position position="322"/>
    </location>
    <ligand>
        <name>Zn(2+)</name>
        <dbReference type="ChEBI" id="CHEBI:29105"/>
        <label>1</label>
    </ligand>
</feature>
<dbReference type="Proteomes" id="UP000095350">
    <property type="component" value="Unassembled WGS sequence"/>
</dbReference>
<dbReference type="HAMAP" id="MF_00220_B">
    <property type="entry name" value="PyrC_classI_B"/>
    <property type="match status" value="1"/>
</dbReference>
<keyword evidence="3 7" id="KW-0479">Metal-binding</keyword>
<dbReference type="Gene3D" id="2.30.40.10">
    <property type="entry name" value="Urease, subunit C, domain 1"/>
    <property type="match status" value="1"/>
</dbReference>
<dbReference type="Gene3D" id="3.20.20.140">
    <property type="entry name" value="Metal-dependent hydrolases"/>
    <property type="match status" value="1"/>
</dbReference>
<comment type="cofactor">
    <cofactor evidence="7">
        <name>Zn(2+)</name>
        <dbReference type="ChEBI" id="CHEBI:29105"/>
    </cofactor>
    <text evidence="7">Binds 2 Zn(2+) ions per subunit.</text>
</comment>
<dbReference type="PROSITE" id="PS00483">
    <property type="entry name" value="DIHYDROOROTASE_2"/>
    <property type="match status" value="1"/>
</dbReference>
<dbReference type="STRING" id="166486.ERS852572_03320"/>
<proteinExistence type="inferred from homology"/>
<dbReference type="EMBL" id="WGGT01000001">
    <property type="protein sequence ID" value="MVQ44481.1"/>
    <property type="molecule type" value="Genomic_DNA"/>
</dbReference>
<feature type="binding site" evidence="7">
    <location>
        <position position="60"/>
    </location>
    <ligand>
        <name>Zn(2+)</name>
        <dbReference type="ChEBI" id="CHEBI:29105"/>
        <label>1</label>
    </ligand>
</feature>
<evidence type="ECO:0000256" key="5">
    <source>
        <dbReference type="ARBA" id="ARBA00022833"/>
    </source>
</evidence>
<feature type="domain" description="Dihydroorotase catalytic" evidence="9">
    <location>
        <begin position="51"/>
        <end position="237"/>
    </location>
</feature>
<feature type="binding site" evidence="7">
    <location>
        <position position="326"/>
    </location>
    <ligand>
        <name>substrate</name>
    </ligand>
</feature>
<evidence type="ECO:0000313" key="10">
    <source>
        <dbReference type="EMBL" id="CUN29287.1"/>
    </source>
</evidence>
<feature type="binding site" evidence="7">
    <location>
        <position position="94"/>
    </location>
    <ligand>
        <name>substrate</name>
    </ligand>
</feature>
<evidence type="ECO:0000313" key="15">
    <source>
        <dbReference type="EMBL" id="RHG29210.1"/>
    </source>
</evidence>
<dbReference type="SUPFAM" id="SSF51556">
    <property type="entry name" value="Metallo-dependent hydrolases"/>
    <property type="match status" value="1"/>
</dbReference>
<evidence type="ECO:0000313" key="18">
    <source>
        <dbReference type="Proteomes" id="UP000283513"/>
    </source>
</evidence>
<evidence type="ECO:0000256" key="2">
    <source>
        <dbReference type="ARBA" id="ARBA00010286"/>
    </source>
</evidence>
<dbReference type="Proteomes" id="UP000283513">
    <property type="component" value="Unassembled WGS sequence"/>
</dbReference>
<comment type="pathway">
    <text evidence="7">Pyrimidine metabolism; UMP biosynthesis via de novo pathway; (S)-dihydroorotate from bicarbonate: step 3/3.</text>
</comment>
<comment type="function">
    <text evidence="1 7">Catalyzes the reversible cyclization of carbamoyl aspartate to dihydroorotate.</text>
</comment>
<evidence type="ECO:0000256" key="1">
    <source>
        <dbReference type="ARBA" id="ARBA00002368"/>
    </source>
</evidence>
<feature type="binding site" evidence="7">
    <location>
        <position position="152"/>
    </location>
    <ligand>
        <name>Zn(2+)</name>
        <dbReference type="ChEBI" id="CHEBI:29105"/>
        <label>1</label>
    </ligand>
</feature>
<dbReference type="Proteomes" id="UP000284051">
    <property type="component" value="Unassembled WGS sequence"/>
</dbReference>
<evidence type="ECO:0000313" key="12">
    <source>
        <dbReference type="EMBL" id="MVQ44481.1"/>
    </source>
</evidence>
<dbReference type="EMBL" id="WNAJ01000001">
    <property type="protein sequence ID" value="MTR83661.1"/>
    <property type="molecule type" value="Genomic_DNA"/>
</dbReference>
<feature type="domain" description="Amidohydrolase 3" evidence="8">
    <location>
        <begin position="361"/>
        <end position="439"/>
    </location>
</feature>
<dbReference type="Proteomes" id="UP000479531">
    <property type="component" value="Unassembled WGS sequence"/>
</dbReference>
<dbReference type="InterPro" id="IPR032466">
    <property type="entry name" value="Metal_Hydrolase"/>
</dbReference>
<feature type="binding site" evidence="7">
    <location>
        <position position="152"/>
    </location>
    <ligand>
        <name>Zn(2+)</name>
        <dbReference type="ChEBI" id="CHEBI:29105"/>
        <label>2</label>
    </ligand>
</feature>
<dbReference type="OrthoDB" id="9765462at2"/>
<evidence type="ECO:0000256" key="3">
    <source>
        <dbReference type="ARBA" id="ARBA00022723"/>
    </source>
</evidence>
<dbReference type="NCBIfam" id="TIGR00857">
    <property type="entry name" value="pyrC_multi"/>
    <property type="match status" value="1"/>
</dbReference>
<keyword evidence="4 7" id="KW-0378">Hydrolase</keyword>
<evidence type="ECO:0000256" key="4">
    <source>
        <dbReference type="ARBA" id="ARBA00022801"/>
    </source>
</evidence>
<dbReference type="GO" id="GO:0006145">
    <property type="term" value="P:purine nucleobase catabolic process"/>
    <property type="evidence" value="ECO:0007669"/>
    <property type="project" value="TreeGrafter"/>
</dbReference>
<evidence type="ECO:0000313" key="20">
    <source>
        <dbReference type="Proteomes" id="UP000284051"/>
    </source>
</evidence>
<dbReference type="EMBL" id="CYXZ01000032">
    <property type="protein sequence ID" value="CUN29287.1"/>
    <property type="molecule type" value="Genomic_DNA"/>
</dbReference>
<dbReference type="PANTHER" id="PTHR43668">
    <property type="entry name" value="ALLANTOINASE"/>
    <property type="match status" value="1"/>
</dbReference>
<dbReference type="UniPathway" id="UPA00070">
    <property type="reaction ID" value="UER00117"/>
</dbReference>
<dbReference type="SUPFAM" id="SSF51338">
    <property type="entry name" value="Composite domain of metallo-dependent hydrolases"/>
    <property type="match status" value="1"/>
</dbReference>
<feature type="binding site" evidence="7">
    <location>
        <begin position="62"/>
        <end position="64"/>
    </location>
    <ligand>
        <name>substrate</name>
    </ligand>
</feature>
<dbReference type="GO" id="GO:0005737">
    <property type="term" value="C:cytoplasm"/>
    <property type="evidence" value="ECO:0007669"/>
    <property type="project" value="TreeGrafter"/>
</dbReference>
<reference evidence="12 23" key="4">
    <citation type="submission" date="2019-10" db="EMBL/GenBank/DDBJ databases">
        <title>Roseburia spp. ameliorate alcoholic fatty liver via restoration of gut barrier function.</title>
        <authorList>
            <person name="Seo B."/>
            <person name="Ko G."/>
        </authorList>
    </citation>
    <scope>NUCLEOTIDE SEQUENCE [LARGE SCALE GENOMIC DNA]</scope>
    <source>
        <strain evidence="12 23">SNUG30017</strain>
    </source>
</reference>
<dbReference type="AlphaFoldDB" id="A0A173VSY1"/>
<evidence type="ECO:0000256" key="6">
    <source>
        <dbReference type="ARBA" id="ARBA00022975"/>
    </source>
</evidence>
<evidence type="ECO:0000313" key="22">
    <source>
        <dbReference type="Proteomes" id="UP000478483"/>
    </source>
</evidence>
<protein>
    <recommendedName>
        <fullName evidence="7">Dihydroorotase</fullName>
        <shortName evidence="7">DHOase</shortName>
        <ecNumber evidence="7">3.5.2.3</ecNumber>
    </recommendedName>
</protein>
<feature type="active site" evidence="7">
    <location>
        <position position="322"/>
    </location>
</feature>
<dbReference type="InterPro" id="IPR011059">
    <property type="entry name" value="Metal-dep_hydrolase_composite"/>
</dbReference>
<dbReference type="InterPro" id="IPR013108">
    <property type="entry name" value="Amidohydro_3"/>
</dbReference>
<keyword evidence="5 7" id="KW-0862">Zinc</keyword>
<evidence type="ECO:0000259" key="8">
    <source>
        <dbReference type="Pfam" id="PF07969"/>
    </source>
</evidence>
<dbReference type="InterPro" id="IPR050138">
    <property type="entry name" value="DHOase/Allantoinase_Hydrolase"/>
</dbReference>
<dbReference type="Pfam" id="PF12890">
    <property type="entry name" value="DHOase"/>
    <property type="match status" value="1"/>
</dbReference>
<evidence type="ECO:0000313" key="23">
    <source>
        <dbReference type="Proteomes" id="UP000479531"/>
    </source>
</evidence>
<comment type="similarity">
    <text evidence="2 7">Belongs to the metallo-dependent hydrolases superfamily. DHOase family. Class I DHOase subfamily.</text>
</comment>
<evidence type="ECO:0000313" key="19">
    <source>
        <dbReference type="Proteomes" id="UP000283586"/>
    </source>
</evidence>
<dbReference type="RefSeq" id="WP_006855810.1">
    <property type="nucleotide sequence ID" value="NZ_CABIYH010000032.1"/>
</dbReference>
<dbReference type="GeneID" id="61434388"/>
<dbReference type="Proteomes" id="UP000284465">
    <property type="component" value="Unassembled WGS sequence"/>
</dbReference>
<feature type="binding site" evidence="7">
    <location>
        <position position="232"/>
    </location>
    <ligand>
        <name>Zn(2+)</name>
        <dbReference type="ChEBI" id="CHEBI:29105"/>
        <label>2</label>
    </ligand>
</feature>
<dbReference type="Proteomes" id="UP000283586">
    <property type="component" value="Unassembled WGS sequence"/>
</dbReference>
<evidence type="ECO:0000313" key="14">
    <source>
        <dbReference type="EMBL" id="RHC14155.1"/>
    </source>
</evidence>
<evidence type="ECO:0000313" key="21">
    <source>
        <dbReference type="Proteomes" id="UP000284465"/>
    </source>
</evidence>
<dbReference type="Pfam" id="PF07969">
    <property type="entry name" value="Amidohydro_3"/>
    <property type="match status" value="1"/>
</dbReference>
<evidence type="ECO:0000313" key="16">
    <source>
        <dbReference type="EMBL" id="RHN10207.1"/>
    </source>
</evidence>
<reference evidence="11 22" key="3">
    <citation type="journal article" date="2019" name="Nat. Med.">
        <title>A library of human gut bacterial isolates paired with longitudinal multiomics data enables mechanistic microbiome research.</title>
        <authorList>
            <person name="Poyet M."/>
            <person name="Groussin M."/>
            <person name="Gibbons S.M."/>
            <person name="Avila-Pacheco J."/>
            <person name="Jiang X."/>
            <person name="Kearney S.M."/>
            <person name="Perrotta A.R."/>
            <person name="Berdy B."/>
            <person name="Zhao S."/>
            <person name="Lieberman T.D."/>
            <person name="Swanson P.K."/>
            <person name="Smith M."/>
            <person name="Roesemann S."/>
            <person name="Alexander J.E."/>
            <person name="Rich S.A."/>
            <person name="Livny J."/>
            <person name="Vlamakis H."/>
            <person name="Clish C."/>
            <person name="Bullock K."/>
            <person name="Deik A."/>
            <person name="Scott J."/>
            <person name="Pierce K.A."/>
            <person name="Xavier R.J."/>
            <person name="Alm E.J."/>
        </authorList>
    </citation>
    <scope>NUCLEOTIDE SEQUENCE [LARGE SCALE GENOMIC DNA]</scope>
    <source>
        <strain evidence="11 22">BIOML-A1</strain>
    </source>
</reference>
<evidence type="ECO:0000313" key="11">
    <source>
        <dbReference type="EMBL" id="MTR83661.1"/>
    </source>
</evidence>
<reference evidence="10 17" key="1">
    <citation type="submission" date="2015-09" db="EMBL/GenBank/DDBJ databases">
        <authorList>
            <consortium name="Pathogen Informatics"/>
        </authorList>
    </citation>
    <scope>NUCLEOTIDE SEQUENCE [LARGE SCALE GENOMIC DNA]</scope>
    <source>
        <strain evidence="10 17">2789STDY5834960</strain>
    </source>
</reference>
<evidence type="ECO:0000313" key="13">
    <source>
        <dbReference type="EMBL" id="RHA70259.1"/>
    </source>
</evidence>
<dbReference type="EMBL" id="QRQN01000005">
    <property type="protein sequence ID" value="RHN10207.1"/>
    <property type="molecule type" value="Genomic_DNA"/>
</dbReference>
<dbReference type="PANTHER" id="PTHR43668:SF2">
    <property type="entry name" value="ALLANTOINASE"/>
    <property type="match status" value="1"/>
</dbReference>